<organism evidence="6 7">
    <name type="scientific">Actinomycetospora cinnamomea</name>
    <dbReference type="NCBI Taxonomy" id="663609"/>
    <lineage>
        <taxon>Bacteria</taxon>
        <taxon>Bacillati</taxon>
        <taxon>Actinomycetota</taxon>
        <taxon>Actinomycetes</taxon>
        <taxon>Pseudonocardiales</taxon>
        <taxon>Pseudonocardiaceae</taxon>
        <taxon>Actinomycetospora</taxon>
    </lineage>
</organism>
<dbReference type="OrthoDB" id="9787548at2"/>
<dbReference type="Proteomes" id="UP000245639">
    <property type="component" value="Unassembled WGS sequence"/>
</dbReference>
<dbReference type="NCBIfam" id="NF037982">
    <property type="entry name" value="Nramp_1"/>
    <property type="match status" value="1"/>
</dbReference>
<comment type="caution">
    <text evidence="6">The sequence shown here is derived from an EMBL/GenBank/DDBJ whole genome shotgun (WGS) entry which is preliminary data.</text>
</comment>
<feature type="transmembrane region" description="Helical" evidence="5">
    <location>
        <begin position="426"/>
        <end position="445"/>
    </location>
</feature>
<dbReference type="AlphaFoldDB" id="A0A2U1F7H3"/>
<keyword evidence="7" id="KW-1185">Reference proteome</keyword>
<feature type="transmembrane region" description="Helical" evidence="5">
    <location>
        <begin position="146"/>
        <end position="169"/>
    </location>
</feature>
<keyword evidence="2 5" id="KW-0812">Transmembrane</keyword>
<dbReference type="GO" id="GO:0016020">
    <property type="term" value="C:membrane"/>
    <property type="evidence" value="ECO:0007669"/>
    <property type="project" value="UniProtKB-SubCell"/>
</dbReference>
<feature type="transmembrane region" description="Helical" evidence="5">
    <location>
        <begin position="225"/>
        <end position="244"/>
    </location>
</feature>
<feature type="transmembrane region" description="Helical" evidence="5">
    <location>
        <begin position="465"/>
        <end position="486"/>
    </location>
</feature>
<feature type="transmembrane region" description="Helical" evidence="5">
    <location>
        <begin position="110"/>
        <end position="134"/>
    </location>
</feature>
<feature type="transmembrane region" description="Helical" evidence="5">
    <location>
        <begin position="400"/>
        <end position="420"/>
    </location>
</feature>
<evidence type="ECO:0000256" key="2">
    <source>
        <dbReference type="ARBA" id="ARBA00022692"/>
    </source>
</evidence>
<comment type="subcellular location">
    <subcellularLocation>
        <location evidence="1">Membrane</location>
        <topology evidence="1">Multi-pass membrane protein</topology>
    </subcellularLocation>
</comment>
<reference evidence="6 7" key="1">
    <citation type="submission" date="2018-04" db="EMBL/GenBank/DDBJ databases">
        <title>Genomic Encyclopedia of Type Strains, Phase IV (KMG-IV): sequencing the most valuable type-strain genomes for metagenomic binning, comparative biology and taxonomic classification.</title>
        <authorList>
            <person name="Goeker M."/>
        </authorList>
    </citation>
    <scope>NUCLEOTIDE SEQUENCE [LARGE SCALE GENOMIC DNA]</scope>
    <source>
        <strain evidence="6 7">DSM 45771</strain>
    </source>
</reference>
<dbReference type="Pfam" id="PF01566">
    <property type="entry name" value="Nramp"/>
    <property type="match status" value="1"/>
</dbReference>
<evidence type="ECO:0000256" key="4">
    <source>
        <dbReference type="ARBA" id="ARBA00023136"/>
    </source>
</evidence>
<evidence type="ECO:0000313" key="7">
    <source>
        <dbReference type="Proteomes" id="UP000245639"/>
    </source>
</evidence>
<name>A0A2U1F7H3_9PSEU</name>
<dbReference type="RefSeq" id="WP_133251937.1">
    <property type="nucleotide sequence ID" value="NZ_QEKW01000009.1"/>
</dbReference>
<proteinExistence type="predicted"/>
<dbReference type="EMBL" id="QEKW01000009">
    <property type="protein sequence ID" value="PVZ08131.1"/>
    <property type="molecule type" value="Genomic_DNA"/>
</dbReference>
<gene>
    <name evidence="6" type="ORF">C8D89_10914</name>
</gene>
<feature type="transmembrane region" description="Helical" evidence="5">
    <location>
        <begin position="33"/>
        <end position="56"/>
    </location>
</feature>
<feature type="transmembrane region" description="Helical" evidence="5">
    <location>
        <begin position="346"/>
        <end position="371"/>
    </location>
</feature>
<evidence type="ECO:0000256" key="5">
    <source>
        <dbReference type="SAM" id="Phobius"/>
    </source>
</evidence>
<protein>
    <submittedName>
        <fullName evidence="6">Natural resistance-associated macrophage protein</fullName>
    </submittedName>
</protein>
<feature type="transmembrane region" description="Helical" evidence="5">
    <location>
        <begin position="174"/>
        <end position="191"/>
    </location>
</feature>
<evidence type="ECO:0000313" key="6">
    <source>
        <dbReference type="EMBL" id="PVZ08131.1"/>
    </source>
</evidence>
<accession>A0A2U1F7H3</accession>
<sequence length="487" mass="51988">MAASETSRATGPMFRLPEAPAALRKRRVGVATALRYFGPGAIIASLTIGSGESILASREGAVFGYAVLWAVVVGCLAKGALVYASNRYITLTGEHPMRRFARVLPGPRGWFPIVLVVICFASFPGWASGVATALGDYLEALGAGSATLWAVGVLLLAAVLSFLGGYAVLEKVQVAIAGLMVVLVLVAVFVSNPDWLAALRGLLPVFPDYAPFVAERYPDVAATSVWVELAVFMGGLGGGMYDYIGYTGMLREKKWGMLGHRDAARIEDDLAAQDDRAPIPLSTEPEDVATARAWSRAPLFDMLAAFLALGVIAAAFMMNGATILGAQQQVPEENDVLTYQSQFFGVVAPVFEYFYIVAIVMVLFGTIYALWEAYSWTAYESLAAVSERVRARGQRGIRPVVYGWTGIIALLAILADLSFTDLVTPAAILGGVFACGIYGAGLLYIDKVNLPEPYRMGRTLRTLVALGSVFLTVCGVIAILELVEVIA</sequence>
<evidence type="ECO:0000256" key="1">
    <source>
        <dbReference type="ARBA" id="ARBA00004141"/>
    </source>
</evidence>
<feature type="transmembrane region" description="Helical" evidence="5">
    <location>
        <begin position="302"/>
        <end position="326"/>
    </location>
</feature>
<evidence type="ECO:0000256" key="3">
    <source>
        <dbReference type="ARBA" id="ARBA00022989"/>
    </source>
</evidence>
<dbReference type="InterPro" id="IPR001046">
    <property type="entry name" value="NRAMP_fam"/>
</dbReference>
<keyword evidence="4 5" id="KW-0472">Membrane</keyword>
<dbReference type="GO" id="GO:0046873">
    <property type="term" value="F:metal ion transmembrane transporter activity"/>
    <property type="evidence" value="ECO:0007669"/>
    <property type="project" value="InterPro"/>
</dbReference>
<keyword evidence="3 5" id="KW-1133">Transmembrane helix</keyword>
<feature type="transmembrane region" description="Helical" evidence="5">
    <location>
        <begin position="62"/>
        <end position="89"/>
    </location>
</feature>